<keyword evidence="1" id="KW-0732">Signal</keyword>
<evidence type="ECO:0000313" key="2">
    <source>
        <dbReference type="EMBL" id="PVE46801.1"/>
    </source>
</evidence>
<sequence>MSRALSLVMALALLVLLPLRAGAHPHEFVDAGLTFEMDAEGRLAMVHVVWHWDELMSLLTLEDLGLDPDRDGALSAGERATLSQRFSAWPEDFAGDMQLQHAGRDVALSRPQGMDVDLREGRFVLDFRRALTEPIPMAGASVRAQAFDPTYFIYYEVPDQPGITGADTCEVTRIEADLGAARSLYERLLGDLTEEQLMEPGQEPLVGSAFADTFVLSCPG</sequence>
<dbReference type="InterPro" id="IPR010412">
    <property type="entry name" value="DUF1007"/>
</dbReference>
<comment type="caution">
    <text evidence="2">The sequence shown here is derived from an EMBL/GenBank/DDBJ whole genome shotgun (WGS) entry which is preliminary data.</text>
</comment>
<evidence type="ECO:0000256" key="1">
    <source>
        <dbReference type="SAM" id="SignalP"/>
    </source>
</evidence>
<dbReference type="RefSeq" id="WP_107752373.1">
    <property type="nucleotide sequence ID" value="NZ_QBKF01000007.1"/>
</dbReference>
<dbReference type="OrthoDB" id="1679673at2"/>
<feature type="chain" id="PRO_5015605863" evidence="1">
    <location>
        <begin position="24"/>
        <end position="220"/>
    </location>
</feature>
<gene>
    <name evidence="2" type="ORF">DDE23_14035</name>
</gene>
<evidence type="ECO:0000313" key="3">
    <source>
        <dbReference type="Proteomes" id="UP000244810"/>
    </source>
</evidence>
<feature type="signal peptide" evidence="1">
    <location>
        <begin position="1"/>
        <end position="23"/>
    </location>
</feature>
<reference evidence="2 3" key="1">
    <citation type="journal article" date="2011" name="Syst. Appl. Microbiol.">
        <title>Defluviimonas denitrificans gen. nov., sp. nov., and Pararhodobacter aggregans gen. nov., sp. nov., non-phototrophic Rhodobacteraceae from the biofilter of a marine aquaculture.</title>
        <authorList>
            <person name="Foesel B.U."/>
            <person name="Drake H.L."/>
            <person name="Schramm A."/>
        </authorList>
    </citation>
    <scope>NUCLEOTIDE SEQUENCE [LARGE SCALE GENOMIC DNA]</scope>
    <source>
        <strain evidence="2 3">D1-19</strain>
    </source>
</reference>
<dbReference type="Pfam" id="PF06226">
    <property type="entry name" value="DUF1007"/>
    <property type="match status" value="1"/>
</dbReference>
<dbReference type="AlphaFoldDB" id="A0A2T7UQD1"/>
<proteinExistence type="predicted"/>
<name>A0A2T7UQD1_9RHOB</name>
<organism evidence="2 3">
    <name type="scientific">Pararhodobacter aggregans</name>
    <dbReference type="NCBI Taxonomy" id="404875"/>
    <lineage>
        <taxon>Bacteria</taxon>
        <taxon>Pseudomonadati</taxon>
        <taxon>Pseudomonadota</taxon>
        <taxon>Alphaproteobacteria</taxon>
        <taxon>Rhodobacterales</taxon>
        <taxon>Paracoccaceae</taxon>
        <taxon>Pararhodobacter</taxon>
    </lineage>
</organism>
<dbReference type="EMBL" id="QDDR01000007">
    <property type="protein sequence ID" value="PVE46801.1"/>
    <property type="molecule type" value="Genomic_DNA"/>
</dbReference>
<accession>A0A2T7UQD1</accession>
<protein>
    <submittedName>
        <fullName evidence="2">DUF1007 domain-containing protein</fullName>
    </submittedName>
</protein>
<keyword evidence="3" id="KW-1185">Reference proteome</keyword>
<dbReference type="Proteomes" id="UP000244810">
    <property type="component" value="Unassembled WGS sequence"/>
</dbReference>